<name>A0A1Y2PBQ3_9FLAO</name>
<gene>
    <name evidence="1" type="ORF">WH52_11155</name>
</gene>
<dbReference type="Proteomes" id="UP000194221">
    <property type="component" value="Unassembled WGS sequence"/>
</dbReference>
<evidence type="ECO:0000313" key="1">
    <source>
        <dbReference type="EMBL" id="OSY87431.1"/>
    </source>
</evidence>
<keyword evidence="2" id="KW-1185">Reference proteome</keyword>
<dbReference type="RefSeq" id="WP_086031042.1">
    <property type="nucleotide sequence ID" value="NZ_LAPZ01000011.1"/>
</dbReference>
<comment type="caution">
    <text evidence="1">The sequence shown here is derived from an EMBL/GenBank/DDBJ whole genome shotgun (WGS) entry which is preliminary data.</text>
</comment>
<protein>
    <recommendedName>
        <fullName evidence="3">Lipoprotein</fullName>
    </recommendedName>
</protein>
<dbReference type="EMBL" id="LAPZ01000011">
    <property type="protein sequence ID" value="OSY87431.1"/>
    <property type="molecule type" value="Genomic_DNA"/>
</dbReference>
<sequence length="150" mass="17764">MKRNTFLLFVLFLVFSCKTKINYHDDSELCKLLTKMAEDDQKIRKMPLLDTGTKKQKDSLWNIQKRKDKKNIEILIEIIKERGWIDKKELKCDKAVPPVLIFRHAPEEYFKQIEKIISIENEAGRMSNGDYMFVENHLKGRPSFSIQVDD</sequence>
<organism evidence="1 2">
    <name type="scientific">Tenacibaculum holothuriorum</name>
    <dbReference type="NCBI Taxonomy" id="1635173"/>
    <lineage>
        <taxon>Bacteria</taxon>
        <taxon>Pseudomonadati</taxon>
        <taxon>Bacteroidota</taxon>
        <taxon>Flavobacteriia</taxon>
        <taxon>Flavobacteriales</taxon>
        <taxon>Flavobacteriaceae</taxon>
        <taxon>Tenacibaculum</taxon>
    </lineage>
</organism>
<evidence type="ECO:0000313" key="2">
    <source>
        <dbReference type="Proteomes" id="UP000194221"/>
    </source>
</evidence>
<dbReference type="OrthoDB" id="1116641at2"/>
<proteinExistence type="predicted"/>
<dbReference type="AlphaFoldDB" id="A0A1Y2PBQ3"/>
<reference evidence="1 2" key="1">
    <citation type="submission" date="2015-03" db="EMBL/GenBank/DDBJ databases">
        <title>Genome sequence of Tenacibaculum sp. S2-2, isolated from intestinal microbiota of sea cucumber, Apostichopus japonicas.</title>
        <authorList>
            <person name="Shao Z."/>
            <person name="Wang L."/>
            <person name="Li X."/>
        </authorList>
    </citation>
    <scope>NUCLEOTIDE SEQUENCE [LARGE SCALE GENOMIC DNA]</scope>
    <source>
        <strain evidence="1 2">S2-2</strain>
    </source>
</reference>
<dbReference type="STRING" id="1635173.WH52_11155"/>
<dbReference type="PROSITE" id="PS51257">
    <property type="entry name" value="PROKAR_LIPOPROTEIN"/>
    <property type="match status" value="1"/>
</dbReference>
<accession>A0A1Y2PBQ3</accession>
<dbReference type="InParanoid" id="A0A1Y2PBQ3"/>
<evidence type="ECO:0008006" key="3">
    <source>
        <dbReference type="Google" id="ProtNLM"/>
    </source>
</evidence>